<keyword evidence="1" id="KW-0677">Repeat</keyword>
<dbReference type="InterPro" id="IPR013105">
    <property type="entry name" value="TPR_2"/>
</dbReference>
<evidence type="ECO:0000313" key="5">
    <source>
        <dbReference type="EMBL" id="MBD3869547.1"/>
    </source>
</evidence>
<dbReference type="PANTHER" id="PTHR12558:SF13">
    <property type="entry name" value="CELL DIVISION CYCLE PROTEIN 27 HOMOLOG"/>
    <property type="match status" value="1"/>
</dbReference>
<evidence type="ECO:0000313" key="6">
    <source>
        <dbReference type="Proteomes" id="UP000648239"/>
    </source>
</evidence>
<dbReference type="SUPFAM" id="SSF48452">
    <property type="entry name" value="TPR-like"/>
    <property type="match status" value="1"/>
</dbReference>
<accession>A0A8J6XVQ4</accession>
<dbReference type="Gene3D" id="2.60.40.1120">
    <property type="entry name" value="Carboxypeptidase-like, regulatory domain"/>
    <property type="match status" value="1"/>
</dbReference>
<dbReference type="SUPFAM" id="SSF49452">
    <property type="entry name" value="Starch-binding domain-like"/>
    <property type="match status" value="1"/>
</dbReference>
<name>A0A8J6XVQ4_9BACT</name>
<keyword evidence="2 3" id="KW-0802">TPR repeat</keyword>
<dbReference type="Gene3D" id="1.25.40.10">
    <property type="entry name" value="Tetratricopeptide repeat domain"/>
    <property type="match status" value="2"/>
</dbReference>
<dbReference type="PANTHER" id="PTHR12558">
    <property type="entry name" value="CELL DIVISION CYCLE 16,23,27"/>
    <property type="match status" value="1"/>
</dbReference>
<dbReference type="Pfam" id="PF07719">
    <property type="entry name" value="TPR_2"/>
    <property type="match status" value="1"/>
</dbReference>
<sequence>MRKIRIVTCSLAILMLAWPVLARGIVSGQVTDRSGNILQGIQVNMAPEHDAKLRTYRLKTNKKGVYTFPADNGDYTITITDETWGLDTMNIVALDKGRNQVFEWSGKILPGQAPNIIGVSSGYVITVDLVVAHHSIIKEEHGKILLGTVVQALEAGNREEAAATVEKLLTESPDDPIALTLRAYMLMERGETEKAEADLNHALEVDPKFGDALFQLGTIYVETDRKDDALALFLRVANSEGLDDLTAKAWVQAGEMQRDSGDLEQAISSFSSAAALSPEMSPILSLEIAGLYTRLGEEDLAEHWLSMSGSESQQDPSILYNIAVSRFNEKAWEEASGGFRKVIAADGGFADAYRNLGYCLLNLGDRGEAIENFRKYLELSPDAPDAGQIEGLLAALEK</sequence>
<dbReference type="Pfam" id="PF13181">
    <property type="entry name" value="TPR_8"/>
    <property type="match status" value="1"/>
</dbReference>
<proteinExistence type="predicted"/>
<dbReference type="PROSITE" id="PS50293">
    <property type="entry name" value="TPR_REGION"/>
    <property type="match status" value="1"/>
</dbReference>
<feature type="repeat" description="TPR" evidence="3">
    <location>
        <begin position="176"/>
        <end position="209"/>
    </location>
</feature>
<comment type="caution">
    <text evidence="5">The sequence shown here is derived from an EMBL/GenBank/DDBJ whole genome shotgun (WGS) entry which is preliminary data.</text>
</comment>
<dbReference type="InterPro" id="IPR011990">
    <property type="entry name" value="TPR-like_helical_dom_sf"/>
</dbReference>
<feature type="signal peptide" evidence="4">
    <location>
        <begin position="1"/>
        <end position="22"/>
    </location>
</feature>
<reference evidence="5 6" key="1">
    <citation type="submission" date="2020-08" db="EMBL/GenBank/DDBJ databases">
        <title>Acidobacteriota in marine sediments use diverse sulfur dissimilation pathways.</title>
        <authorList>
            <person name="Wasmund K."/>
        </authorList>
    </citation>
    <scope>NUCLEOTIDE SEQUENCE [LARGE SCALE GENOMIC DNA]</scope>
    <source>
        <strain evidence="5">MAG AM4</strain>
    </source>
</reference>
<dbReference type="InterPro" id="IPR013784">
    <property type="entry name" value="Carb-bd-like_fold"/>
</dbReference>
<evidence type="ECO:0000256" key="4">
    <source>
        <dbReference type="SAM" id="SignalP"/>
    </source>
</evidence>
<dbReference type="GO" id="GO:0030246">
    <property type="term" value="F:carbohydrate binding"/>
    <property type="evidence" value="ECO:0007669"/>
    <property type="project" value="InterPro"/>
</dbReference>
<dbReference type="Pfam" id="PF14559">
    <property type="entry name" value="TPR_19"/>
    <property type="match status" value="1"/>
</dbReference>
<evidence type="ECO:0000256" key="3">
    <source>
        <dbReference type="PROSITE-ProRule" id="PRU00339"/>
    </source>
</evidence>
<dbReference type="Proteomes" id="UP000648239">
    <property type="component" value="Unassembled WGS sequence"/>
</dbReference>
<protein>
    <submittedName>
        <fullName evidence="5">Tetratricopeptide repeat protein</fullName>
    </submittedName>
</protein>
<feature type="repeat" description="TPR" evidence="3">
    <location>
        <begin position="247"/>
        <end position="280"/>
    </location>
</feature>
<evidence type="ECO:0000256" key="1">
    <source>
        <dbReference type="ARBA" id="ARBA00022737"/>
    </source>
</evidence>
<feature type="chain" id="PRO_5035284999" evidence="4">
    <location>
        <begin position="23"/>
        <end position="398"/>
    </location>
</feature>
<dbReference type="InterPro" id="IPR019734">
    <property type="entry name" value="TPR_rpt"/>
</dbReference>
<organism evidence="5 6">
    <name type="scientific">Candidatus Polarisedimenticola svalbardensis</name>
    <dbReference type="NCBI Taxonomy" id="2886004"/>
    <lineage>
        <taxon>Bacteria</taxon>
        <taxon>Pseudomonadati</taxon>
        <taxon>Acidobacteriota</taxon>
        <taxon>Candidatus Polarisedimenticolia</taxon>
        <taxon>Candidatus Polarisedimenticolales</taxon>
        <taxon>Candidatus Polarisedimenticolaceae</taxon>
        <taxon>Candidatus Polarisedimenticola</taxon>
    </lineage>
</organism>
<dbReference type="EMBL" id="JACXWD010000109">
    <property type="protein sequence ID" value="MBD3869547.1"/>
    <property type="molecule type" value="Genomic_DNA"/>
</dbReference>
<feature type="repeat" description="TPR" evidence="3">
    <location>
        <begin position="350"/>
        <end position="383"/>
    </location>
</feature>
<dbReference type="PROSITE" id="PS50005">
    <property type="entry name" value="TPR"/>
    <property type="match status" value="3"/>
</dbReference>
<dbReference type="AlphaFoldDB" id="A0A8J6XVQ4"/>
<dbReference type="SMART" id="SM00028">
    <property type="entry name" value="TPR"/>
    <property type="match status" value="5"/>
</dbReference>
<evidence type="ECO:0000256" key="2">
    <source>
        <dbReference type="ARBA" id="ARBA00022803"/>
    </source>
</evidence>
<gene>
    <name evidence="5" type="ORF">IFK94_15615</name>
</gene>
<keyword evidence="4" id="KW-0732">Signal</keyword>